<gene>
    <name evidence="2" type="ORF">EYF80_040882</name>
</gene>
<evidence type="ECO:0000313" key="2">
    <source>
        <dbReference type="EMBL" id="TNN48939.1"/>
    </source>
</evidence>
<accession>A0A4Z2G5Z7</accession>
<sequence>MDSSHSDTERNGEPSEPLVLGSRMDTLHNNNNNNNNKGIKMRTKFRNRAFLFPHGEKADDRPGLVTRSQGRDAVVEERTPDDLARCPRWDPACVSPPVSVARFPDFSSTIDFLQKTTMESGLRSSLSSRLTMSPKRGLLERSCSQHCSISW</sequence>
<keyword evidence="3" id="KW-1185">Reference proteome</keyword>
<proteinExistence type="predicted"/>
<evidence type="ECO:0000256" key="1">
    <source>
        <dbReference type="SAM" id="MobiDB-lite"/>
    </source>
</evidence>
<name>A0A4Z2G5Z7_9TELE</name>
<dbReference type="Proteomes" id="UP000314294">
    <property type="component" value="Unassembled WGS sequence"/>
</dbReference>
<dbReference type="AlphaFoldDB" id="A0A4Z2G5Z7"/>
<evidence type="ECO:0000313" key="3">
    <source>
        <dbReference type="Proteomes" id="UP000314294"/>
    </source>
</evidence>
<dbReference type="EMBL" id="SRLO01000676">
    <property type="protein sequence ID" value="TNN48939.1"/>
    <property type="molecule type" value="Genomic_DNA"/>
</dbReference>
<comment type="caution">
    <text evidence="2">The sequence shown here is derived from an EMBL/GenBank/DDBJ whole genome shotgun (WGS) entry which is preliminary data.</text>
</comment>
<feature type="compositionally biased region" description="Basic and acidic residues" evidence="1">
    <location>
        <begin position="1"/>
        <end position="13"/>
    </location>
</feature>
<protein>
    <submittedName>
        <fullName evidence="2">Uncharacterized protein</fullName>
    </submittedName>
</protein>
<feature type="region of interest" description="Disordered" evidence="1">
    <location>
        <begin position="1"/>
        <end position="41"/>
    </location>
</feature>
<organism evidence="2 3">
    <name type="scientific">Liparis tanakae</name>
    <name type="common">Tanaka's snailfish</name>
    <dbReference type="NCBI Taxonomy" id="230148"/>
    <lineage>
        <taxon>Eukaryota</taxon>
        <taxon>Metazoa</taxon>
        <taxon>Chordata</taxon>
        <taxon>Craniata</taxon>
        <taxon>Vertebrata</taxon>
        <taxon>Euteleostomi</taxon>
        <taxon>Actinopterygii</taxon>
        <taxon>Neopterygii</taxon>
        <taxon>Teleostei</taxon>
        <taxon>Neoteleostei</taxon>
        <taxon>Acanthomorphata</taxon>
        <taxon>Eupercaria</taxon>
        <taxon>Perciformes</taxon>
        <taxon>Cottioidei</taxon>
        <taxon>Cottales</taxon>
        <taxon>Liparidae</taxon>
        <taxon>Liparis</taxon>
    </lineage>
</organism>
<reference evidence="2 3" key="1">
    <citation type="submission" date="2019-03" db="EMBL/GenBank/DDBJ databases">
        <title>First draft genome of Liparis tanakae, snailfish: a comprehensive survey of snailfish specific genes.</title>
        <authorList>
            <person name="Kim W."/>
            <person name="Song I."/>
            <person name="Jeong J.-H."/>
            <person name="Kim D."/>
            <person name="Kim S."/>
            <person name="Ryu S."/>
            <person name="Song J.Y."/>
            <person name="Lee S.K."/>
        </authorList>
    </citation>
    <scope>NUCLEOTIDE SEQUENCE [LARGE SCALE GENOMIC DNA]</scope>
    <source>
        <tissue evidence="2">Muscle</tissue>
    </source>
</reference>